<evidence type="ECO:0000313" key="1">
    <source>
        <dbReference type="EMBL" id="KAG0433459.1"/>
    </source>
</evidence>
<dbReference type="EMBL" id="JABSTQ010009057">
    <property type="protein sequence ID" value="KAG0433459.1"/>
    <property type="molecule type" value="Genomic_DNA"/>
</dbReference>
<dbReference type="Proteomes" id="UP000805193">
    <property type="component" value="Unassembled WGS sequence"/>
</dbReference>
<name>A0AC60QGW6_IXOPE</name>
<comment type="caution">
    <text evidence="1">The sequence shown here is derived from an EMBL/GenBank/DDBJ whole genome shotgun (WGS) entry which is preliminary data.</text>
</comment>
<proteinExistence type="predicted"/>
<protein>
    <submittedName>
        <fullName evidence="1">Uncharacterized protein</fullName>
    </submittedName>
</protein>
<evidence type="ECO:0000313" key="2">
    <source>
        <dbReference type="Proteomes" id="UP000805193"/>
    </source>
</evidence>
<organism evidence="1 2">
    <name type="scientific">Ixodes persulcatus</name>
    <name type="common">Taiga tick</name>
    <dbReference type="NCBI Taxonomy" id="34615"/>
    <lineage>
        <taxon>Eukaryota</taxon>
        <taxon>Metazoa</taxon>
        <taxon>Ecdysozoa</taxon>
        <taxon>Arthropoda</taxon>
        <taxon>Chelicerata</taxon>
        <taxon>Arachnida</taxon>
        <taxon>Acari</taxon>
        <taxon>Parasitiformes</taxon>
        <taxon>Ixodida</taxon>
        <taxon>Ixodoidea</taxon>
        <taxon>Ixodidae</taxon>
        <taxon>Ixodinae</taxon>
        <taxon>Ixodes</taxon>
    </lineage>
</organism>
<sequence>MAIAQDFSHVSGYDEAPAFLRQNPFIRGGYRVFYTPKQCLRSLFEWNNETLNIWTHLAGMVLFSGVLVHDVSNRLPIAQASATDSLVLVSTCCAYITTLSLSVLYHTFNCQSRRAYERLLQYDIAGVSLSLWATFASGVFLAFDNYPTLRVIYILLEGVLLVLAIAKKEQYPTKLLVGLAAFGVVPTIHWVYLAPSNMPVICPRVLLLFMSAAASFLVLECRFPERAWPGRHDIVGASHQIWHVLVVLMTLWWHETAFEFIRCKAGLC</sequence>
<accession>A0AC60QGW6</accession>
<reference evidence="1 2" key="1">
    <citation type="journal article" date="2020" name="Cell">
        <title>Large-Scale Comparative Analyses of Tick Genomes Elucidate Their Genetic Diversity and Vector Capacities.</title>
        <authorList>
            <consortium name="Tick Genome and Microbiome Consortium (TIGMIC)"/>
            <person name="Jia N."/>
            <person name="Wang J."/>
            <person name="Shi W."/>
            <person name="Du L."/>
            <person name="Sun Y."/>
            <person name="Zhan W."/>
            <person name="Jiang J.F."/>
            <person name="Wang Q."/>
            <person name="Zhang B."/>
            <person name="Ji P."/>
            <person name="Bell-Sakyi L."/>
            <person name="Cui X.M."/>
            <person name="Yuan T.T."/>
            <person name="Jiang B.G."/>
            <person name="Yang W.F."/>
            <person name="Lam T.T."/>
            <person name="Chang Q.C."/>
            <person name="Ding S.J."/>
            <person name="Wang X.J."/>
            <person name="Zhu J.G."/>
            <person name="Ruan X.D."/>
            <person name="Zhao L."/>
            <person name="Wei J.T."/>
            <person name="Ye R.Z."/>
            <person name="Que T.C."/>
            <person name="Du C.H."/>
            <person name="Zhou Y.H."/>
            <person name="Cheng J.X."/>
            <person name="Dai P.F."/>
            <person name="Guo W.B."/>
            <person name="Han X.H."/>
            <person name="Huang E.J."/>
            <person name="Li L.F."/>
            <person name="Wei W."/>
            <person name="Gao Y.C."/>
            <person name="Liu J.Z."/>
            <person name="Shao H.Z."/>
            <person name="Wang X."/>
            <person name="Wang C.C."/>
            <person name="Yang T.C."/>
            <person name="Huo Q.B."/>
            <person name="Li W."/>
            <person name="Chen H.Y."/>
            <person name="Chen S.E."/>
            <person name="Zhou L.G."/>
            <person name="Ni X.B."/>
            <person name="Tian J.H."/>
            <person name="Sheng Y."/>
            <person name="Liu T."/>
            <person name="Pan Y.S."/>
            <person name="Xia L.Y."/>
            <person name="Li J."/>
            <person name="Zhao F."/>
            <person name="Cao W.C."/>
        </authorList>
    </citation>
    <scope>NUCLEOTIDE SEQUENCE [LARGE SCALE GENOMIC DNA]</scope>
    <source>
        <strain evidence="1">Iper-2018</strain>
    </source>
</reference>
<keyword evidence="2" id="KW-1185">Reference proteome</keyword>
<gene>
    <name evidence="1" type="ORF">HPB47_019892</name>
</gene>